<keyword evidence="1" id="KW-0723">Serine/threonine-protein kinase</keyword>
<evidence type="ECO:0000256" key="2">
    <source>
        <dbReference type="ARBA" id="ARBA00022679"/>
    </source>
</evidence>
<evidence type="ECO:0000256" key="6">
    <source>
        <dbReference type="PIRSR" id="PIRSR630616-2"/>
    </source>
</evidence>
<protein>
    <recommendedName>
        <fullName evidence="8">Protein kinase domain-containing protein</fullName>
    </recommendedName>
</protein>
<keyword evidence="7" id="KW-0812">Transmembrane</keyword>
<evidence type="ECO:0000313" key="9">
    <source>
        <dbReference type="EMBL" id="KAG8045762.1"/>
    </source>
</evidence>
<keyword evidence="10" id="KW-1185">Reference proteome</keyword>
<dbReference type="InterPro" id="IPR000719">
    <property type="entry name" value="Prot_kinase_dom"/>
</dbReference>
<feature type="transmembrane region" description="Helical" evidence="7">
    <location>
        <begin position="94"/>
        <end position="117"/>
    </location>
</feature>
<reference evidence="9" key="1">
    <citation type="journal article" date="2021" name="bioRxiv">
        <title>Whole Genome Assembly and Annotation of Northern Wild Rice, Zizania palustris L., Supports a Whole Genome Duplication in the Zizania Genus.</title>
        <authorList>
            <person name="Haas M."/>
            <person name="Kono T."/>
            <person name="Macchietto M."/>
            <person name="Millas R."/>
            <person name="McGilp L."/>
            <person name="Shao M."/>
            <person name="Duquette J."/>
            <person name="Hirsch C.N."/>
            <person name="Kimball J."/>
        </authorList>
    </citation>
    <scope>NUCLEOTIDE SEQUENCE</scope>
    <source>
        <tissue evidence="9">Fresh leaf tissue</tissue>
    </source>
</reference>
<evidence type="ECO:0000256" key="7">
    <source>
        <dbReference type="SAM" id="Phobius"/>
    </source>
</evidence>
<proteinExistence type="predicted"/>
<organism evidence="9 10">
    <name type="scientific">Zizania palustris</name>
    <name type="common">Northern wild rice</name>
    <dbReference type="NCBI Taxonomy" id="103762"/>
    <lineage>
        <taxon>Eukaryota</taxon>
        <taxon>Viridiplantae</taxon>
        <taxon>Streptophyta</taxon>
        <taxon>Embryophyta</taxon>
        <taxon>Tracheophyta</taxon>
        <taxon>Spermatophyta</taxon>
        <taxon>Magnoliopsida</taxon>
        <taxon>Liliopsida</taxon>
        <taxon>Poales</taxon>
        <taxon>Poaceae</taxon>
        <taxon>BOP clade</taxon>
        <taxon>Oryzoideae</taxon>
        <taxon>Oryzeae</taxon>
        <taxon>Zizaniinae</taxon>
        <taxon>Zizania</taxon>
    </lineage>
</organism>
<comment type="caution">
    <text evidence="9">The sequence shown here is derived from an EMBL/GenBank/DDBJ whole genome shotgun (WGS) entry which is preliminary data.</text>
</comment>
<dbReference type="OrthoDB" id="377346at2759"/>
<evidence type="ECO:0000313" key="10">
    <source>
        <dbReference type="Proteomes" id="UP000729402"/>
    </source>
</evidence>
<evidence type="ECO:0000256" key="5">
    <source>
        <dbReference type="ARBA" id="ARBA00022840"/>
    </source>
</evidence>
<keyword evidence="7" id="KW-1133">Transmembrane helix</keyword>
<dbReference type="SMART" id="SM00220">
    <property type="entry name" value="S_TKc"/>
    <property type="match status" value="1"/>
</dbReference>
<keyword evidence="2" id="KW-0808">Transferase</keyword>
<dbReference type="InterPro" id="IPR030616">
    <property type="entry name" value="Aur-like"/>
</dbReference>
<reference evidence="9" key="2">
    <citation type="submission" date="2021-02" db="EMBL/GenBank/DDBJ databases">
        <authorList>
            <person name="Kimball J.A."/>
            <person name="Haas M.W."/>
            <person name="Macchietto M."/>
            <person name="Kono T."/>
            <person name="Duquette J."/>
            <person name="Shao M."/>
        </authorList>
    </citation>
    <scope>NUCLEOTIDE SEQUENCE</scope>
    <source>
        <tissue evidence="9">Fresh leaf tissue</tissue>
    </source>
</reference>
<evidence type="ECO:0000256" key="4">
    <source>
        <dbReference type="ARBA" id="ARBA00022777"/>
    </source>
</evidence>
<dbReference type="EMBL" id="JAAALK010000290">
    <property type="protein sequence ID" value="KAG8045762.1"/>
    <property type="molecule type" value="Genomic_DNA"/>
</dbReference>
<evidence type="ECO:0000256" key="3">
    <source>
        <dbReference type="ARBA" id="ARBA00022741"/>
    </source>
</evidence>
<keyword evidence="7" id="KW-0472">Membrane</keyword>
<sequence>MKFKGDEVGTRVEWSVSNFGSASTSARARSTSPARSSGCVVALKLIFETKLEKYWFHTHLRWEIEIQHGLDHPNALRLFAWSHDGDRAVPVLEFAARGSGVSVVVLILGLFFLRCWIIKVYLLFPRTPYVSADAKDLISKLLVKDSSKRLSLDDIMKHPWILKSADPSGAVVVPSKEVVI</sequence>
<gene>
    <name evidence="9" type="ORF">GUJ93_ZPchr0008g12214</name>
</gene>
<evidence type="ECO:0000259" key="8">
    <source>
        <dbReference type="SMART" id="SM00220"/>
    </source>
</evidence>
<keyword evidence="3 6" id="KW-0547">Nucleotide-binding</keyword>
<dbReference type="PANTHER" id="PTHR24350">
    <property type="entry name" value="SERINE/THREONINE-PROTEIN KINASE IAL-RELATED"/>
    <property type="match status" value="1"/>
</dbReference>
<dbReference type="GO" id="GO:0004674">
    <property type="term" value="F:protein serine/threonine kinase activity"/>
    <property type="evidence" value="ECO:0007669"/>
    <property type="project" value="UniProtKB-KW"/>
</dbReference>
<dbReference type="Proteomes" id="UP000729402">
    <property type="component" value="Unassembled WGS sequence"/>
</dbReference>
<evidence type="ECO:0000256" key="1">
    <source>
        <dbReference type="ARBA" id="ARBA00022527"/>
    </source>
</evidence>
<dbReference type="AlphaFoldDB" id="A0A8J5RAI2"/>
<feature type="binding site" evidence="6">
    <location>
        <begin position="93"/>
        <end position="95"/>
    </location>
    <ligand>
        <name>ATP</name>
        <dbReference type="ChEBI" id="CHEBI:30616"/>
    </ligand>
</feature>
<feature type="binding site" evidence="6">
    <location>
        <position position="44"/>
    </location>
    <ligand>
        <name>ATP</name>
        <dbReference type="ChEBI" id="CHEBI:30616"/>
    </ligand>
</feature>
<accession>A0A8J5RAI2</accession>
<feature type="domain" description="Protein kinase" evidence="8">
    <location>
        <begin position="14"/>
        <end position="161"/>
    </location>
</feature>
<name>A0A8J5RAI2_ZIZPA</name>
<dbReference type="GO" id="GO:0005524">
    <property type="term" value="F:ATP binding"/>
    <property type="evidence" value="ECO:0007669"/>
    <property type="project" value="UniProtKB-KW"/>
</dbReference>
<keyword evidence="4" id="KW-0418">Kinase</keyword>
<keyword evidence="5 6" id="KW-0067">ATP-binding</keyword>